<dbReference type="KEGG" id="jas:FJQ89_26070"/>
<dbReference type="OrthoDB" id="8705444at2"/>
<dbReference type="AlphaFoldDB" id="A0A4Y6RM27"/>
<reference evidence="1 2" key="1">
    <citation type="submission" date="2019-06" db="EMBL/GenBank/DDBJ databases">
        <title>Complete genome sequence of Janthinobacterium sp. SNU WT3 isolated from diseased rainbow trout.</title>
        <authorList>
            <person name="Oh W.T."/>
            <person name="Park S.C."/>
        </authorList>
    </citation>
    <scope>NUCLEOTIDE SEQUENCE [LARGE SCALE GENOMIC DNA]</scope>
    <source>
        <strain evidence="1 2">SNU WT3</strain>
    </source>
</reference>
<dbReference type="RefSeq" id="WP_141172279.1">
    <property type="nucleotide sequence ID" value="NZ_CP041185.1"/>
</dbReference>
<dbReference type="Proteomes" id="UP000316665">
    <property type="component" value="Chromosome"/>
</dbReference>
<sequence length="134" mass="14728">MENTLHATSHADNSPAPNTARPALQKCVVPVAPTCFLLHANAGTSVKELSAYIREVAKTYHAYGAANITFIISDLHALQLGGFFMPDNQRAMVGELPIVLCYMFASEAGVVYSSNNSLRTLTYWAKYFAKEWAR</sequence>
<accession>A0A4Y6RM27</accession>
<name>A0A4Y6RM27_9BURK</name>
<organism evidence="1 2">
    <name type="scientific">Janthinobacterium tructae</name>
    <dbReference type="NCBI Taxonomy" id="2590869"/>
    <lineage>
        <taxon>Bacteria</taxon>
        <taxon>Pseudomonadati</taxon>
        <taxon>Pseudomonadota</taxon>
        <taxon>Betaproteobacteria</taxon>
        <taxon>Burkholderiales</taxon>
        <taxon>Oxalobacteraceae</taxon>
        <taxon>Janthinobacterium</taxon>
    </lineage>
</organism>
<gene>
    <name evidence="1" type="ORF">FJQ89_26070</name>
</gene>
<evidence type="ECO:0000313" key="1">
    <source>
        <dbReference type="EMBL" id="QDG73504.1"/>
    </source>
</evidence>
<dbReference type="EMBL" id="CP041185">
    <property type="protein sequence ID" value="QDG73504.1"/>
    <property type="molecule type" value="Genomic_DNA"/>
</dbReference>
<protein>
    <submittedName>
        <fullName evidence="1">Uncharacterized protein</fullName>
    </submittedName>
</protein>
<evidence type="ECO:0000313" key="2">
    <source>
        <dbReference type="Proteomes" id="UP000316665"/>
    </source>
</evidence>
<keyword evidence="2" id="KW-1185">Reference proteome</keyword>
<proteinExistence type="predicted"/>